<reference evidence="2 3" key="1">
    <citation type="submission" date="2016-11" db="EMBL/GenBank/DDBJ databases">
        <authorList>
            <person name="Jaros S."/>
            <person name="Januszkiewicz K."/>
            <person name="Wedrychowicz H."/>
        </authorList>
    </citation>
    <scope>NUCLEOTIDE SEQUENCE [LARGE SCALE GENOMIC DNA]</scope>
    <source>
        <strain evidence="2 3">YL228</strain>
    </source>
</reference>
<dbReference type="EMBL" id="FPIP01000002">
    <property type="protein sequence ID" value="SFW22666.1"/>
    <property type="molecule type" value="Genomic_DNA"/>
</dbReference>
<dbReference type="Pfam" id="PF03235">
    <property type="entry name" value="GmrSD_N"/>
    <property type="match status" value="1"/>
</dbReference>
<protein>
    <recommendedName>
        <fullName evidence="1">GmrSD restriction endonucleases N-terminal domain-containing protein</fullName>
    </recommendedName>
</protein>
<feature type="domain" description="GmrSD restriction endonucleases N-terminal" evidence="1">
    <location>
        <begin position="34"/>
        <end position="217"/>
    </location>
</feature>
<evidence type="ECO:0000313" key="2">
    <source>
        <dbReference type="EMBL" id="SFW22666.1"/>
    </source>
</evidence>
<evidence type="ECO:0000259" key="1">
    <source>
        <dbReference type="Pfam" id="PF03235"/>
    </source>
</evidence>
<dbReference type="AlphaFoldDB" id="A0A1K1MHP2"/>
<dbReference type="Proteomes" id="UP000183461">
    <property type="component" value="Unassembled WGS sequence"/>
</dbReference>
<evidence type="ECO:0000313" key="3">
    <source>
        <dbReference type="Proteomes" id="UP000183461"/>
    </source>
</evidence>
<proteinExistence type="predicted"/>
<dbReference type="PANTHER" id="PTHR39639:SF1">
    <property type="entry name" value="DUF262 DOMAIN-CONTAINING PROTEIN"/>
    <property type="match status" value="1"/>
</dbReference>
<dbReference type="RefSeq" id="WP_072299583.1">
    <property type="nucleotide sequence ID" value="NZ_FPIP01000002.1"/>
</dbReference>
<sequence>MNEQWYDEGLLDEEGSGPVVTEYDITSTPNDFNISTIFSLIDNGVIKMPPFQRNYVWDEKRASKLIESIIIGLPVPQVFLYEQGKNSFYVIDGQQRLLSIYFFMKQRFPTKEGRAILRQYLTGDTKIDSSILSNDKYFKNFSLNLPSFTKKEKNKFDKLKFETLDEYKYTFEILRTIRSVVIKQNEPDDDSAIYEIFNRLNTGGQNLSPQEIRMSLYYSSFYRKLFEINILPDWRRLLRQTDEDMHFKDIEILLRAFAMLFEYKEYSSPMGKFLNTFSKKANHFKDDTIQYLFDLFNSFLESCSCLDEDIFCTKTKQFSISLFESVFVATAKPFFEIKKLIDKKIVNDSIKSLKEDVSFISSNQGSVASKTNVTNRISRAISLLKFE</sequence>
<dbReference type="InterPro" id="IPR004919">
    <property type="entry name" value="GmrSD_N"/>
</dbReference>
<gene>
    <name evidence="2" type="ORF">SAMN02910280_1222</name>
</gene>
<accession>A0A1K1MHP2</accession>
<dbReference type="PANTHER" id="PTHR39639">
    <property type="entry name" value="CHROMOSOME 16, WHOLE GENOME SHOTGUN SEQUENCE"/>
    <property type="match status" value="1"/>
</dbReference>
<name>A0A1K1MHP2_RUMFL</name>
<organism evidence="2 3">
    <name type="scientific">Ruminococcus flavefaciens</name>
    <dbReference type="NCBI Taxonomy" id="1265"/>
    <lineage>
        <taxon>Bacteria</taxon>
        <taxon>Bacillati</taxon>
        <taxon>Bacillota</taxon>
        <taxon>Clostridia</taxon>
        <taxon>Eubacteriales</taxon>
        <taxon>Oscillospiraceae</taxon>
        <taxon>Ruminococcus</taxon>
    </lineage>
</organism>